<dbReference type="InterPro" id="IPR009617">
    <property type="entry name" value="Seipin"/>
</dbReference>
<comment type="subcellular location">
    <subcellularLocation>
        <location evidence="1">Endoplasmic reticulum membrane</location>
        <topology evidence="1">Multi-pass membrane protein</topology>
    </subcellularLocation>
</comment>
<dbReference type="PANTHER" id="PTHR21212:SF0">
    <property type="entry name" value="SEIPIN"/>
    <property type="match status" value="1"/>
</dbReference>
<reference evidence="8" key="1">
    <citation type="submission" date="2022-07" db="EMBL/GenBank/DDBJ databases">
        <title>Phylogenomic reconstructions and comparative analyses of Kickxellomycotina fungi.</title>
        <authorList>
            <person name="Reynolds N.K."/>
            <person name="Stajich J.E."/>
            <person name="Barry K."/>
            <person name="Grigoriev I.V."/>
            <person name="Crous P."/>
            <person name="Smith M.E."/>
        </authorList>
    </citation>
    <scope>NUCLEOTIDE SEQUENCE</scope>
    <source>
        <strain evidence="8">IMI 214461</strain>
    </source>
</reference>
<keyword evidence="9" id="KW-1185">Reference proteome</keyword>
<keyword evidence="2 7" id="KW-0812">Transmembrane</keyword>
<gene>
    <name evidence="8" type="ORF">H4R26_003150</name>
</gene>
<evidence type="ECO:0000256" key="6">
    <source>
        <dbReference type="ARBA" id="ARBA00023136"/>
    </source>
</evidence>
<dbReference type="CDD" id="cd23995">
    <property type="entry name" value="Seipin_BSCL2_like"/>
    <property type="match status" value="1"/>
</dbReference>
<evidence type="ECO:0000256" key="5">
    <source>
        <dbReference type="ARBA" id="ARBA00023098"/>
    </source>
</evidence>
<dbReference type="GO" id="GO:0140042">
    <property type="term" value="P:lipid droplet formation"/>
    <property type="evidence" value="ECO:0007669"/>
    <property type="project" value="UniProtKB-ARBA"/>
</dbReference>
<dbReference type="GO" id="GO:0006629">
    <property type="term" value="P:lipid metabolic process"/>
    <property type="evidence" value="ECO:0007669"/>
    <property type="project" value="UniProtKB-KW"/>
</dbReference>
<protein>
    <recommendedName>
        <fullName evidence="10">Seipin</fullName>
    </recommendedName>
</protein>
<evidence type="ECO:0000256" key="4">
    <source>
        <dbReference type="ARBA" id="ARBA00022989"/>
    </source>
</evidence>
<dbReference type="AlphaFoldDB" id="A0A9W8EEY2"/>
<evidence type="ECO:0000313" key="9">
    <source>
        <dbReference type="Proteomes" id="UP001150907"/>
    </source>
</evidence>
<evidence type="ECO:0000256" key="2">
    <source>
        <dbReference type="ARBA" id="ARBA00022692"/>
    </source>
</evidence>
<proteinExistence type="predicted"/>
<keyword evidence="6 7" id="KW-0472">Membrane</keyword>
<accession>A0A9W8EEY2</accession>
<dbReference type="PANTHER" id="PTHR21212">
    <property type="entry name" value="BERNARDINELLI-SEIP CONGENITAL LIPODYSTROPHY 2 HOMOLOG BSCL2 PROTEIN"/>
    <property type="match status" value="1"/>
</dbReference>
<dbReference type="EMBL" id="JANBQF010000232">
    <property type="protein sequence ID" value="KAJ2003299.1"/>
    <property type="molecule type" value="Genomic_DNA"/>
</dbReference>
<name>A0A9W8EEY2_9FUNG</name>
<evidence type="ECO:0000256" key="3">
    <source>
        <dbReference type="ARBA" id="ARBA00022824"/>
    </source>
</evidence>
<feature type="transmembrane region" description="Helical" evidence="7">
    <location>
        <begin position="226"/>
        <end position="249"/>
    </location>
</feature>
<keyword evidence="5" id="KW-0443">Lipid metabolism</keyword>
<feature type="transmembrane region" description="Helical" evidence="7">
    <location>
        <begin position="27"/>
        <end position="52"/>
    </location>
</feature>
<sequence>MTHQLRIQNQIQSRLPAWVSARNGASLAIRLTLGALALGAVLFSSVALYGVFYQLYVPKLLHEAAVHLQYGAEGAGSTTAHIDFVGKRDYRFLSTSQAYTVTLDLTVPTSEYNEGLGNFMIALDLLTATGRPVVSSARAAILPYRSGGVRALHTVVRAVPLALGLLREQTVLNVVLADGIYDKHFDPIVAARLSLSCPLHVYSASLVVAARFAGLRYWMYYCRAPVAVLFVAAAALWQLVLMAVAWSVLESYATRRSAAAAPPPPSPAKQD</sequence>
<evidence type="ECO:0000313" key="8">
    <source>
        <dbReference type="EMBL" id="KAJ2003299.1"/>
    </source>
</evidence>
<evidence type="ECO:0008006" key="10">
    <source>
        <dbReference type="Google" id="ProtNLM"/>
    </source>
</evidence>
<comment type="caution">
    <text evidence="8">The sequence shown here is derived from an EMBL/GenBank/DDBJ whole genome shotgun (WGS) entry which is preliminary data.</text>
</comment>
<organism evidence="8 9">
    <name type="scientific">Coemansia thaxteri</name>
    <dbReference type="NCBI Taxonomy" id="2663907"/>
    <lineage>
        <taxon>Eukaryota</taxon>
        <taxon>Fungi</taxon>
        <taxon>Fungi incertae sedis</taxon>
        <taxon>Zoopagomycota</taxon>
        <taxon>Kickxellomycotina</taxon>
        <taxon>Kickxellomycetes</taxon>
        <taxon>Kickxellales</taxon>
        <taxon>Kickxellaceae</taxon>
        <taxon>Coemansia</taxon>
    </lineage>
</organism>
<keyword evidence="4 7" id="KW-1133">Transmembrane helix</keyword>
<keyword evidence="3" id="KW-0256">Endoplasmic reticulum</keyword>
<dbReference type="GO" id="GO:0005789">
    <property type="term" value="C:endoplasmic reticulum membrane"/>
    <property type="evidence" value="ECO:0007669"/>
    <property type="project" value="UniProtKB-SubCell"/>
</dbReference>
<dbReference type="Proteomes" id="UP001150907">
    <property type="component" value="Unassembled WGS sequence"/>
</dbReference>
<evidence type="ECO:0000256" key="1">
    <source>
        <dbReference type="ARBA" id="ARBA00004477"/>
    </source>
</evidence>
<dbReference type="Pfam" id="PF06775">
    <property type="entry name" value="Seipin"/>
    <property type="match status" value="1"/>
</dbReference>
<evidence type="ECO:0000256" key="7">
    <source>
        <dbReference type="SAM" id="Phobius"/>
    </source>
</evidence>
<dbReference type="OrthoDB" id="3990054at2759"/>